<reference evidence="4" key="1">
    <citation type="submission" date="2023-07" db="EMBL/GenBank/DDBJ databases">
        <title>A chromosome-level genome assembly of Lolium multiflorum.</title>
        <authorList>
            <person name="Chen Y."/>
            <person name="Copetti D."/>
            <person name="Kolliker R."/>
            <person name="Studer B."/>
        </authorList>
    </citation>
    <scope>NUCLEOTIDE SEQUENCE</scope>
    <source>
        <strain evidence="4">02402/16</strain>
        <tissue evidence="4">Leaf</tissue>
    </source>
</reference>
<dbReference type="EMBL" id="JAUUTY010000004">
    <property type="protein sequence ID" value="KAK1643252.1"/>
    <property type="molecule type" value="Genomic_DNA"/>
</dbReference>
<evidence type="ECO:0008006" key="6">
    <source>
        <dbReference type="Google" id="ProtNLM"/>
    </source>
</evidence>
<evidence type="ECO:0000313" key="4">
    <source>
        <dbReference type="EMBL" id="KAK1643252.1"/>
    </source>
</evidence>
<accession>A0AAD8S0H8</accession>
<evidence type="ECO:0000259" key="2">
    <source>
        <dbReference type="Pfam" id="PF00004"/>
    </source>
</evidence>
<evidence type="ECO:0000259" key="3">
    <source>
        <dbReference type="Pfam" id="PF25568"/>
    </source>
</evidence>
<dbReference type="PANTHER" id="PTHR23070">
    <property type="entry name" value="BCS1 AAA-TYPE ATPASE"/>
    <property type="match status" value="1"/>
</dbReference>
<feature type="domain" description="ATPase AAA-type core" evidence="2">
    <location>
        <begin position="14"/>
        <end position="120"/>
    </location>
</feature>
<protein>
    <recommendedName>
        <fullName evidence="6">ATPase AAA-type core domain-containing protein</fullName>
    </recommendedName>
</protein>
<keyword evidence="5" id="KW-1185">Reference proteome</keyword>
<name>A0AAD8S0H8_LOLMU</name>
<proteinExistence type="predicted"/>
<dbReference type="InterPro" id="IPR027417">
    <property type="entry name" value="P-loop_NTPase"/>
</dbReference>
<feature type="domain" description="AAA+ ATPase At3g28540-like C-terminal" evidence="3">
    <location>
        <begin position="121"/>
        <end position="190"/>
    </location>
</feature>
<evidence type="ECO:0000313" key="5">
    <source>
        <dbReference type="Proteomes" id="UP001231189"/>
    </source>
</evidence>
<comment type="caution">
    <text evidence="4">The sequence shown here is derived from an EMBL/GenBank/DDBJ whole genome shotgun (WGS) entry which is preliminary data.</text>
</comment>
<feature type="compositionally biased region" description="Basic and acidic residues" evidence="1">
    <location>
        <begin position="184"/>
        <end position="193"/>
    </location>
</feature>
<dbReference type="GO" id="GO:0016887">
    <property type="term" value="F:ATP hydrolysis activity"/>
    <property type="evidence" value="ECO:0007669"/>
    <property type="project" value="InterPro"/>
</dbReference>
<evidence type="ECO:0000256" key="1">
    <source>
        <dbReference type="SAM" id="MobiDB-lite"/>
    </source>
</evidence>
<dbReference type="AlphaFoldDB" id="A0AAD8S0H8"/>
<dbReference type="Gene3D" id="3.40.50.300">
    <property type="entry name" value="P-loop containing nucleotide triphosphate hydrolases"/>
    <property type="match status" value="1"/>
</dbReference>
<dbReference type="Pfam" id="PF00004">
    <property type="entry name" value="AAA"/>
    <property type="match status" value="1"/>
</dbReference>
<dbReference type="InterPro" id="IPR050747">
    <property type="entry name" value="Mitochondrial_chaperone_BCS1"/>
</dbReference>
<dbReference type="Proteomes" id="UP001231189">
    <property type="component" value="Unassembled WGS sequence"/>
</dbReference>
<dbReference type="GO" id="GO:0005524">
    <property type="term" value="F:ATP binding"/>
    <property type="evidence" value="ECO:0007669"/>
    <property type="project" value="InterPro"/>
</dbReference>
<dbReference type="InterPro" id="IPR058017">
    <property type="entry name" value="At3g28540-like_C"/>
</dbReference>
<gene>
    <name evidence="4" type="ORF">QYE76_061057</name>
</gene>
<feature type="region of interest" description="Disordered" evidence="1">
    <location>
        <begin position="184"/>
        <end position="212"/>
    </location>
</feature>
<dbReference type="Pfam" id="PF25568">
    <property type="entry name" value="AAA_lid_At3g28540"/>
    <property type="match status" value="1"/>
</dbReference>
<dbReference type="Gene3D" id="6.10.280.40">
    <property type="match status" value="1"/>
</dbReference>
<sequence length="212" mass="23329">MDYDIYDIELTSVNSNTKLRKLFIGTKSKSIIVIADIDYSLDLTGARSKKDSKDDDKAAGDVDKGTTNKVTLSGLLNFIDGLWSACNGERVIVFTTNHLEKLHPTLIRRGWMDKHIEISYCRAPAFKFLARTYLGMEEHELFGTVSALLQEVSMIPADVVENLTPKSAADDPDSCLRGLVAALEKDKGRRNDQQPEEEDGGSGCCPGVSDTP</sequence>
<dbReference type="InterPro" id="IPR003959">
    <property type="entry name" value="ATPase_AAA_core"/>
</dbReference>
<organism evidence="4 5">
    <name type="scientific">Lolium multiflorum</name>
    <name type="common">Italian ryegrass</name>
    <name type="synonym">Lolium perenne subsp. multiflorum</name>
    <dbReference type="NCBI Taxonomy" id="4521"/>
    <lineage>
        <taxon>Eukaryota</taxon>
        <taxon>Viridiplantae</taxon>
        <taxon>Streptophyta</taxon>
        <taxon>Embryophyta</taxon>
        <taxon>Tracheophyta</taxon>
        <taxon>Spermatophyta</taxon>
        <taxon>Magnoliopsida</taxon>
        <taxon>Liliopsida</taxon>
        <taxon>Poales</taxon>
        <taxon>Poaceae</taxon>
        <taxon>BOP clade</taxon>
        <taxon>Pooideae</taxon>
        <taxon>Poodae</taxon>
        <taxon>Poeae</taxon>
        <taxon>Poeae Chloroplast Group 2 (Poeae type)</taxon>
        <taxon>Loliodinae</taxon>
        <taxon>Loliinae</taxon>
        <taxon>Lolium</taxon>
    </lineage>
</organism>
<dbReference type="SUPFAM" id="SSF52540">
    <property type="entry name" value="P-loop containing nucleoside triphosphate hydrolases"/>
    <property type="match status" value="1"/>
</dbReference>